<dbReference type="PRINTS" id="PR00080">
    <property type="entry name" value="SDRFAMILY"/>
</dbReference>
<comment type="similarity">
    <text evidence="1">Belongs to the short-chain dehydrogenases/reductases (SDR) family.</text>
</comment>
<evidence type="ECO:0000313" key="5">
    <source>
        <dbReference type="Proteomes" id="UP000321405"/>
    </source>
</evidence>
<reference evidence="4 5" key="1">
    <citation type="submission" date="2019-07" db="EMBL/GenBank/DDBJ databases">
        <title>Whole genome shotgun sequence of Swaminathania salitolerans NBRC 104436.</title>
        <authorList>
            <person name="Hosoyama A."/>
            <person name="Uohara A."/>
            <person name="Ohji S."/>
            <person name="Ichikawa N."/>
        </authorList>
    </citation>
    <scope>NUCLEOTIDE SEQUENCE [LARGE SCALE GENOMIC DNA]</scope>
    <source>
        <strain evidence="4 5">NBRC 104436</strain>
    </source>
</reference>
<protein>
    <submittedName>
        <fullName evidence="4">3-ketoacyl-ACP reductase</fullName>
    </submittedName>
</protein>
<organism evidence="4 5">
    <name type="scientific">Swaminathania salitolerans</name>
    <dbReference type="NCBI Taxonomy" id="182838"/>
    <lineage>
        <taxon>Bacteria</taxon>
        <taxon>Pseudomonadati</taxon>
        <taxon>Pseudomonadota</taxon>
        <taxon>Alphaproteobacteria</taxon>
        <taxon>Acetobacterales</taxon>
        <taxon>Acetobacteraceae</taxon>
        <taxon>Swaminathania</taxon>
    </lineage>
</organism>
<dbReference type="InterPro" id="IPR036291">
    <property type="entry name" value="NAD(P)-bd_dom_sf"/>
</dbReference>
<keyword evidence="5" id="KW-1185">Reference proteome</keyword>
<dbReference type="PANTHER" id="PTHR43639:SF1">
    <property type="entry name" value="SHORT-CHAIN DEHYDROGENASE_REDUCTASE FAMILY PROTEIN"/>
    <property type="match status" value="1"/>
</dbReference>
<evidence type="ECO:0000259" key="3">
    <source>
        <dbReference type="SMART" id="SM00822"/>
    </source>
</evidence>
<dbReference type="AlphaFoldDB" id="A0A511BNU6"/>
<dbReference type="InterPro" id="IPR020904">
    <property type="entry name" value="Sc_DH/Rdtase_CS"/>
</dbReference>
<dbReference type="GO" id="GO:0016491">
    <property type="term" value="F:oxidoreductase activity"/>
    <property type="evidence" value="ECO:0007669"/>
    <property type="project" value="UniProtKB-KW"/>
</dbReference>
<dbReference type="OrthoDB" id="154414at2"/>
<dbReference type="Proteomes" id="UP000321405">
    <property type="component" value="Unassembled WGS sequence"/>
</dbReference>
<gene>
    <name evidence="4" type="ORF">SSA02_11720</name>
</gene>
<evidence type="ECO:0000313" key="4">
    <source>
        <dbReference type="EMBL" id="GEL02009.1"/>
    </source>
</evidence>
<dbReference type="RefSeq" id="WP_147093015.1">
    <property type="nucleotide sequence ID" value="NZ_BJVC01000002.1"/>
</dbReference>
<keyword evidence="2" id="KW-0560">Oxidoreductase</keyword>
<comment type="caution">
    <text evidence="4">The sequence shown here is derived from an EMBL/GenBank/DDBJ whole genome shotgun (WGS) entry which is preliminary data.</text>
</comment>
<dbReference type="SUPFAM" id="SSF51735">
    <property type="entry name" value="NAD(P)-binding Rossmann-fold domains"/>
    <property type="match status" value="1"/>
</dbReference>
<sequence length="243" mass="25136">MTARIALVTGGSRGIGAAICRTLARDGFDIALTYSSNEEKARETKDAVEALGRRALVIRADGAKAEENRHAVEATVAAFGTIDALVCNAGCYPYGTIETMTDEDIDRTLALNLRAVMVETAAAVPHMRRGGRLIYMGSAFGERVPLPGVSVYAATKAALIGFVRGLARDLGPQGITANVVQPGPIDTDLNPKDGDSAALIGSFVATGHYGETADIAEAVSYLASARAGYVTGSTLTVDGGLCA</sequence>
<dbReference type="SMART" id="SM00822">
    <property type="entry name" value="PKS_KR"/>
    <property type="match status" value="1"/>
</dbReference>
<proteinExistence type="inferred from homology"/>
<dbReference type="Gene3D" id="3.40.50.720">
    <property type="entry name" value="NAD(P)-binding Rossmann-like Domain"/>
    <property type="match status" value="1"/>
</dbReference>
<feature type="domain" description="Ketoreductase" evidence="3">
    <location>
        <begin position="4"/>
        <end position="188"/>
    </location>
</feature>
<dbReference type="Pfam" id="PF13561">
    <property type="entry name" value="adh_short_C2"/>
    <property type="match status" value="1"/>
</dbReference>
<evidence type="ECO:0000256" key="1">
    <source>
        <dbReference type="ARBA" id="ARBA00006484"/>
    </source>
</evidence>
<evidence type="ECO:0000256" key="2">
    <source>
        <dbReference type="ARBA" id="ARBA00023002"/>
    </source>
</evidence>
<dbReference type="PROSITE" id="PS00061">
    <property type="entry name" value="ADH_SHORT"/>
    <property type="match status" value="1"/>
</dbReference>
<dbReference type="EMBL" id="BJVC01000002">
    <property type="protein sequence ID" value="GEL02009.1"/>
    <property type="molecule type" value="Genomic_DNA"/>
</dbReference>
<dbReference type="PRINTS" id="PR00081">
    <property type="entry name" value="GDHRDH"/>
</dbReference>
<dbReference type="PANTHER" id="PTHR43639">
    <property type="entry name" value="OXIDOREDUCTASE, SHORT-CHAIN DEHYDROGENASE/REDUCTASE FAMILY (AFU_ORTHOLOGUE AFUA_5G02870)"/>
    <property type="match status" value="1"/>
</dbReference>
<dbReference type="InterPro" id="IPR002347">
    <property type="entry name" value="SDR_fam"/>
</dbReference>
<dbReference type="InterPro" id="IPR057326">
    <property type="entry name" value="KR_dom"/>
</dbReference>
<dbReference type="CDD" id="cd05233">
    <property type="entry name" value="SDR_c"/>
    <property type="match status" value="1"/>
</dbReference>
<dbReference type="FunFam" id="3.40.50.720:FF:000084">
    <property type="entry name" value="Short-chain dehydrogenase reductase"/>
    <property type="match status" value="1"/>
</dbReference>
<name>A0A511BNU6_9PROT</name>
<accession>A0A511BNU6</accession>